<organism evidence="14 15">
    <name type="scientific">Suhomyces tanzawaensis NRRL Y-17324</name>
    <dbReference type="NCBI Taxonomy" id="984487"/>
    <lineage>
        <taxon>Eukaryota</taxon>
        <taxon>Fungi</taxon>
        <taxon>Dikarya</taxon>
        <taxon>Ascomycota</taxon>
        <taxon>Saccharomycotina</taxon>
        <taxon>Pichiomycetes</taxon>
        <taxon>Debaryomycetaceae</taxon>
        <taxon>Suhomyces</taxon>
    </lineage>
</organism>
<dbReference type="GeneID" id="30981690"/>
<dbReference type="AlphaFoldDB" id="A0A1E4SKU8"/>
<evidence type="ECO:0000256" key="7">
    <source>
        <dbReference type="ARBA" id="ARBA00022838"/>
    </source>
</evidence>
<evidence type="ECO:0000256" key="4">
    <source>
        <dbReference type="ARBA" id="ARBA00022454"/>
    </source>
</evidence>
<gene>
    <name evidence="14" type="ORF">CANTADRAFT_25843</name>
</gene>
<dbReference type="GO" id="GO:0007059">
    <property type="term" value="P:chromosome segregation"/>
    <property type="evidence" value="ECO:0007669"/>
    <property type="project" value="InterPro"/>
</dbReference>
<feature type="coiled-coil region" evidence="12">
    <location>
        <begin position="21"/>
        <end position="129"/>
    </location>
</feature>
<evidence type="ECO:0000256" key="6">
    <source>
        <dbReference type="ARBA" id="ARBA00022776"/>
    </source>
</evidence>
<dbReference type="GO" id="GO:0005634">
    <property type="term" value="C:nucleus"/>
    <property type="evidence" value="ECO:0007669"/>
    <property type="project" value="UniProtKB-SubCell"/>
</dbReference>
<feature type="domain" description="Chromosome segregation protein Spc25 C-terminal" evidence="13">
    <location>
        <begin position="158"/>
        <end position="226"/>
    </location>
</feature>
<proteinExistence type="inferred from homology"/>
<protein>
    <recommendedName>
        <fullName evidence="11">Kinetochore protein SPC25</fullName>
    </recommendedName>
</protein>
<evidence type="ECO:0000259" key="13">
    <source>
        <dbReference type="Pfam" id="PF08234"/>
    </source>
</evidence>
<keyword evidence="7 11" id="KW-0995">Kinetochore</keyword>
<evidence type="ECO:0000313" key="14">
    <source>
        <dbReference type="EMBL" id="ODV80131.1"/>
    </source>
</evidence>
<evidence type="ECO:0000256" key="9">
    <source>
        <dbReference type="ARBA" id="ARBA00023306"/>
    </source>
</evidence>
<dbReference type="GO" id="GO:0031262">
    <property type="term" value="C:Ndc80 complex"/>
    <property type="evidence" value="ECO:0007669"/>
    <property type="project" value="InterPro"/>
</dbReference>
<keyword evidence="15" id="KW-1185">Reference proteome</keyword>
<evidence type="ECO:0000256" key="10">
    <source>
        <dbReference type="ARBA" id="ARBA00023328"/>
    </source>
</evidence>
<name>A0A1E4SKU8_9ASCO</name>
<evidence type="ECO:0000313" key="15">
    <source>
        <dbReference type="Proteomes" id="UP000094285"/>
    </source>
</evidence>
<keyword evidence="11" id="KW-0539">Nucleus</keyword>
<evidence type="ECO:0000256" key="8">
    <source>
        <dbReference type="ARBA" id="ARBA00023054"/>
    </source>
</evidence>
<dbReference type="InterPro" id="IPR013255">
    <property type="entry name" value="Spc25_C"/>
</dbReference>
<dbReference type="Pfam" id="PF08234">
    <property type="entry name" value="Spindle_Spc25"/>
    <property type="match status" value="1"/>
</dbReference>
<dbReference type="PANTHER" id="PTHR14281">
    <property type="entry name" value="KINETOCHORE PROTEIN SPC25-RELATED"/>
    <property type="match status" value="1"/>
</dbReference>
<dbReference type="GO" id="GO:0051301">
    <property type="term" value="P:cell division"/>
    <property type="evidence" value="ECO:0007669"/>
    <property type="project" value="UniProtKB-UniRule"/>
</dbReference>
<keyword evidence="4 11" id="KW-0158">Chromosome</keyword>
<comment type="function">
    <text evidence="1 11">Acts as a component of the essential kinetochore-associated NDC80 complex, which is required for chromosome segregation and spindle checkpoint activity.</text>
</comment>
<dbReference type="Gene3D" id="3.30.457.50">
    <property type="entry name" value="Chromosome segregation protein Spc25"/>
    <property type="match status" value="1"/>
</dbReference>
<dbReference type="STRING" id="984487.A0A1E4SKU8"/>
<evidence type="ECO:0000256" key="5">
    <source>
        <dbReference type="ARBA" id="ARBA00022618"/>
    </source>
</evidence>
<comment type="subcellular location">
    <subcellularLocation>
        <location evidence="11">Nucleus</location>
    </subcellularLocation>
    <subcellularLocation>
        <location evidence="11">Chromosome</location>
        <location evidence="11">Centromere</location>
        <location evidence="11">Kinetochore</location>
    </subcellularLocation>
</comment>
<evidence type="ECO:0000256" key="1">
    <source>
        <dbReference type="ARBA" id="ARBA00002772"/>
    </source>
</evidence>
<dbReference type="RefSeq" id="XP_020065253.1">
    <property type="nucleotide sequence ID" value="XM_020207553.1"/>
</dbReference>
<evidence type="ECO:0000256" key="2">
    <source>
        <dbReference type="ARBA" id="ARBA00006379"/>
    </source>
</evidence>
<keyword evidence="10 11" id="KW-0137">Centromere</keyword>
<keyword evidence="6 11" id="KW-0498">Mitosis</keyword>
<dbReference type="CDD" id="cd23784">
    <property type="entry name" value="RWD_Spc25"/>
    <property type="match status" value="1"/>
</dbReference>
<evidence type="ECO:0000256" key="12">
    <source>
        <dbReference type="SAM" id="Coils"/>
    </source>
</evidence>
<dbReference type="PANTHER" id="PTHR14281:SF0">
    <property type="entry name" value="KINETOCHORE PROTEIN SPC25"/>
    <property type="match status" value="1"/>
</dbReference>
<dbReference type="OrthoDB" id="4056921at2759"/>
<dbReference type="InterPro" id="IPR045143">
    <property type="entry name" value="Spc25"/>
</dbReference>
<accession>A0A1E4SKU8</accession>
<dbReference type="Proteomes" id="UP000094285">
    <property type="component" value="Unassembled WGS sequence"/>
</dbReference>
<sequence>MATQTSIEEFSVLQAEMKEFSAQIERKLTEKRAQLISEKQEHYIKVNELRSEEARLQNDITNLESKESKTKENLRGALEGLRAQRDKVDELIRKQEQLVDQRNELQQLVSELQKSIQESTHELERSEKSLTTQIRRDYPELLKFEQYLGLRIEAVSIDLIRFVFTNIDTNDFDREFWIQVNVGSETYKVGPSNPEVSPEQLTKLETDFNAHKELVRFLKAARNLFKEMA</sequence>
<dbReference type="EMBL" id="KV453911">
    <property type="protein sequence ID" value="ODV80131.1"/>
    <property type="molecule type" value="Genomic_DNA"/>
</dbReference>
<evidence type="ECO:0000256" key="11">
    <source>
        <dbReference type="RuleBase" id="RU367150"/>
    </source>
</evidence>
<reference evidence="15" key="1">
    <citation type="submission" date="2016-05" db="EMBL/GenBank/DDBJ databases">
        <title>Comparative genomics of biotechnologically important yeasts.</title>
        <authorList>
            <consortium name="DOE Joint Genome Institute"/>
            <person name="Riley R."/>
            <person name="Haridas S."/>
            <person name="Wolfe K.H."/>
            <person name="Lopes M.R."/>
            <person name="Hittinger C.T."/>
            <person name="Goker M."/>
            <person name="Salamov A."/>
            <person name="Wisecaver J."/>
            <person name="Long T.M."/>
            <person name="Aerts A.L."/>
            <person name="Barry K."/>
            <person name="Choi C."/>
            <person name="Clum A."/>
            <person name="Coughlan A.Y."/>
            <person name="Deshpande S."/>
            <person name="Douglass A.P."/>
            <person name="Hanson S.J."/>
            <person name="Klenk H.-P."/>
            <person name="Labutti K."/>
            <person name="Lapidus A."/>
            <person name="Lindquist E."/>
            <person name="Lipzen A."/>
            <person name="Meier-Kolthoff J.P."/>
            <person name="Ohm R.A."/>
            <person name="Otillar R.P."/>
            <person name="Pangilinan J."/>
            <person name="Peng Y."/>
            <person name="Rokas A."/>
            <person name="Rosa C.A."/>
            <person name="Scheuner C."/>
            <person name="Sibirny A.A."/>
            <person name="Slot J.C."/>
            <person name="Stielow J.B."/>
            <person name="Sun H."/>
            <person name="Kurtzman C.P."/>
            <person name="Blackwell M."/>
            <person name="Grigoriev I.V."/>
            <person name="Jeffries T.W."/>
        </authorList>
    </citation>
    <scope>NUCLEOTIDE SEQUENCE [LARGE SCALE GENOMIC DNA]</scope>
    <source>
        <strain evidence="15">NRRL Y-17324</strain>
    </source>
</reference>
<comment type="similarity">
    <text evidence="2 11">Belongs to the SPC25 family.</text>
</comment>
<keyword evidence="9 11" id="KW-0131">Cell cycle</keyword>
<comment type="subunit">
    <text evidence="3">Component of the NDC80 complex, which consists of NDC80, NUF2, SPC24 and SPC25.</text>
</comment>
<keyword evidence="8 12" id="KW-0175">Coiled coil</keyword>
<keyword evidence="5 11" id="KW-0132">Cell division</keyword>
<evidence type="ECO:0000256" key="3">
    <source>
        <dbReference type="ARBA" id="ARBA00011562"/>
    </source>
</evidence>